<feature type="compositionally biased region" description="Polar residues" evidence="15">
    <location>
        <begin position="1664"/>
        <end position="1684"/>
    </location>
</feature>
<feature type="compositionally biased region" description="Low complexity" evidence="15">
    <location>
        <begin position="1214"/>
        <end position="1226"/>
    </location>
</feature>
<feature type="compositionally biased region" description="Polar residues" evidence="15">
    <location>
        <begin position="1177"/>
        <end position="1192"/>
    </location>
</feature>
<evidence type="ECO:0000256" key="6">
    <source>
        <dbReference type="ARBA" id="ARBA00023157"/>
    </source>
</evidence>
<feature type="compositionally biased region" description="Low complexity" evidence="15">
    <location>
        <begin position="476"/>
        <end position="496"/>
    </location>
</feature>
<dbReference type="InterPro" id="IPR050749">
    <property type="entry name" value="Glycosyl_Hydrolase_47"/>
</dbReference>
<comment type="catalytic activity">
    <reaction evidence="9">
        <text>N(4)-(alpha-D-Man-(1-&gt;2)-alpha-D-Man-(1-&gt;2)-alpha-D-Man-(1-&gt;3)-[alpha-D-Man-(1-&gt;3)-[alpha-D-Man-(1-&gt;2)-alpha-D-Man-(1-&gt;6)]-alpha-D-Man-(1-&gt;6)]-beta-D-Man-(1-&gt;4)-beta-D-GlcNAc-(1-&gt;4)-beta-D-GlcNAc)-L-asparaginyl-[protein] (N-glucan mannose isomer 8A1,2,3B1,3) + 3 H2O = N(4)-(alpha-D-Man-(1-&gt;3)-[alpha-D-Man-(1-&gt;3)-[alpha-D-Man-(1-&gt;6)]-alpha-D-Man-(1-&gt;6)]-beta-D-Man-(1-&gt;4)-beta-D-GlcNAc-(1-&gt;4)-beta-D-GlcNAc)-L-asparaginyl-[protein] (N-glucan mannose isomer 5A1,2) + 3 beta-D-mannose</text>
        <dbReference type="Rhea" id="RHEA:56028"/>
        <dbReference type="Rhea" id="RHEA-COMP:14358"/>
        <dbReference type="Rhea" id="RHEA-COMP:14367"/>
        <dbReference type="ChEBI" id="CHEBI:15377"/>
        <dbReference type="ChEBI" id="CHEBI:28563"/>
        <dbReference type="ChEBI" id="CHEBI:59087"/>
        <dbReference type="ChEBI" id="CHEBI:60628"/>
        <dbReference type="EC" id="3.2.1.113"/>
    </reaction>
</comment>
<keyword evidence="18" id="KW-1185">Reference proteome</keyword>
<feature type="region of interest" description="Disordered" evidence="15">
    <location>
        <begin position="1660"/>
        <end position="1703"/>
    </location>
</feature>
<feature type="region of interest" description="Disordered" evidence="15">
    <location>
        <begin position="856"/>
        <end position="876"/>
    </location>
</feature>
<dbReference type="PROSITE" id="PS50013">
    <property type="entry name" value="CHROMO_2"/>
    <property type="match status" value="1"/>
</dbReference>
<feature type="region of interest" description="Disordered" evidence="15">
    <location>
        <begin position="1166"/>
        <end position="1197"/>
    </location>
</feature>
<feature type="compositionally biased region" description="Basic and acidic residues" evidence="15">
    <location>
        <begin position="1754"/>
        <end position="1764"/>
    </location>
</feature>
<feature type="compositionally biased region" description="Polar residues" evidence="15">
    <location>
        <begin position="1861"/>
        <end position="1871"/>
    </location>
</feature>
<dbReference type="Pfam" id="PF01532">
    <property type="entry name" value="Glyco_hydro_47"/>
    <property type="match status" value="1"/>
</dbReference>
<evidence type="ECO:0000256" key="5">
    <source>
        <dbReference type="ARBA" id="ARBA00022801"/>
    </source>
</evidence>
<evidence type="ECO:0000256" key="14">
    <source>
        <dbReference type="RuleBase" id="RU361193"/>
    </source>
</evidence>
<gene>
    <name evidence="17" type="ORF">D9613_009967</name>
</gene>
<feature type="domain" description="Chromo" evidence="16">
    <location>
        <begin position="2255"/>
        <end position="2307"/>
    </location>
</feature>
<evidence type="ECO:0000259" key="16">
    <source>
        <dbReference type="PROSITE" id="PS50013"/>
    </source>
</evidence>
<feature type="binding site" evidence="12">
    <location>
        <position position="403"/>
    </location>
    <ligand>
        <name>Ca(2+)</name>
        <dbReference type="ChEBI" id="CHEBI:29108"/>
    </ligand>
</feature>
<feature type="compositionally biased region" description="Low complexity" evidence="15">
    <location>
        <begin position="1849"/>
        <end position="1860"/>
    </location>
</feature>
<feature type="compositionally biased region" description="Polar residues" evidence="15">
    <location>
        <begin position="1576"/>
        <end position="1587"/>
    </location>
</feature>
<feature type="active site" description="Proton donor" evidence="11">
    <location>
        <position position="272"/>
    </location>
</feature>
<dbReference type="Gene3D" id="2.40.50.40">
    <property type="match status" value="1"/>
</dbReference>
<keyword evidence="6 13" id="KW-1015">Disulfide bond</keyword>
<keyword evidence="8 14" id="KW-0326">Glycosidase</keyword>
<feature type="compositionally biased region" description="Polar residues" evidence="15">
    <location>
        <begin position="567"/>
        <end position="580"/>
    </location>
</feature>
<evidence type="ECO:0000256" key="12">
    <source>
        <dbReference type="PIRSR" id="PIRSR601382-2"/>
    </source>
</evidence>
<dbReference type="InterPro" id="IPR001382">
    <property type="entry name" value="Glyco_hydro_47"/>
</dbReference>
<feature type="compositionally biased region" description="Polar residues" evidence="15">
    <location>
        <begin position="1270"/>
        <end position="1282"/>
    </location>
</feature>
<feature type="compositionally biased region" description="Polar residues" evidence="15">
    <location>
        <begin position="1361"/>
        <end position="1370"/>
    </location>
</feature>
<keyword evidence="7" id="KW-0325">Glycoprotein</keyword>
<evidence type="ECO:0000256" key="13">
    <source>
        <dbReference type="PIRSR" id="PIRSR601382-3"/>
    </source>
</evidence>
<evidence type="ECO:0000256" key="2">
    <source>
        <dbReference type="ARBA" id="ARBA00004922"/>
    </source>
</evidence>
<dbReference type="GO" id="GO:0004571">
    <property type="term" value="F:mannosyl-oligosaccharide 1,2-alpha-mannosidase activity"/>
    <property type="evidence" value="ECO:0007669"/>
    <property type="project" value="UniProtKB-EC"/>
</dbReference>
<evidence type="ECO:0000256" key="3">
    <source>
        <dbReference type="ARBA" id="ARBA00007658"/>
    </source>
</evidence>
<feature type="disulfide bond" evidence="13">
    <location>
        <begin position="229"/>
        <end position="258"/>
    </location>
</feature>
<keyword evidence="12" id="KW-0479">Metal-binding</keyword>
<dbReference type="GO" id="GO:0036503">
    <property type="term" value="P:ERAD pathway"/>
    <property type="evidence" value="ECO:0007669"/>
    <property type="project" value="UniProtKB-ARBA"/>
</dbReference>
<feature type="compositionally biased region" description="Polar residues" evidence="15">
    <location>
        <begin position="503"/>
        <end position="513"/>
    </location>
</feature>
<feature type="compositionally biased region" description="Low complexity" evidence="15">
    <location>
        <begin position="1933"/>
        <end position="1946"/>
    </location>
</feature>
<dbReference type="GO" id="GO:0016020">
    <property type="term" value="C:membrane"/>
    <property type="evidence" value="ECO:0007669"/>
    <property type="project" value="InterPro"/>
</dbReference>
<dbReference type="InterPro" id="IPR036026">
    <property type="entry name" value="Seven-hairpin_glycosidases"/>
</dbReference>
<dbReference type="PANTHER" id="PTHR11742">
    <property type="entry name" value="MANNOSYL-OLIGOSACCHARIDE ALPHA-1,2-MANNOSIDASE-RELATED"/>
    <property type="match status" value="1"/>
</dbReference>
<feature type="compositionally biased region" description="Low complexity" evidence="15">
    <location>
        <begin position="2106"/>
        <end position="2124"/>
    </location>
</feature>
<dbReference type="EC" id="3.2.1.-" evidence="14"/>
<dbReference type="SUPFAM" id="SSF54160">
    <property type="entry name" value="Chromo domain-like"/>
    <property type="match status" value="1"/>
</dbReference>
<dbReference type="InterPro" id="IPR012341">
    <property type="entry name" value="6hp_glycosidase-like_sf"/>
</dbReference>
<reference evidence="17 18" key="1">
    <citation type="submission" date="2019-12" db="EMBL/GenBank/DDBJ databases">
        <authorList>
            <person name="Floudas D."/>
            <person name="Bentzer J."/>
            <person name="Ahren D."/>
            <person name="Johansson T."/>
            <person name="Persson P."/>
            <person name="Tunlid A."/>
        </authorList>
    </citation>
    <scope>NUCLEOTIDE SEQUENCE [LARGE SCALE GENOMIC DNA]</scope>
    <source>
        <strain evidence="17 18">CBS 102.39</strain>
    </source>
</reference>
<dbReference type="InterPro" id="IPR016197">
    <property type="entry name" value="Chromo-like_dom_sf"/>
</dbReference>
<dbReference type="InterPro" id="IPR000953">
    <property type="entry name" value="Chromo/chromo_shadow_dom"/>
</dbReference>
<dbReference type="SMART" id="SM00298">
    <property type="entry name" value="CHROMO"/>
    <property type="match status" value="1"/>
</dbReference>
<feature type="region of interest" description="Disordered" evidence="15">
    <location>
        <begin position="1476"/>
        <end position="1630"/>
    </location>
</feature>
<sequence>MTVMDGDLFQEAVGVASNIDFSNSKTSDTVSVFESTIRYIAGLLSAYELSGKQYPALVDKAKQLGDKLAFAWIGGSDIPWGHMDFSNNSPQRDYSNIAEAGTLTLEWAMLSKYTGNDTYRQLAEKSARHIATGQAPLPGLPGQGIDPSTGLPVGKYVTWGGGSDSYFEYLIKYPRLNNTVDPLFADAWRTAVDSSIHTLLKVSTVGQHVYLADYDNSGKIRHISSHLACFHGGNWIFGGRLLNNQTIVNIGLQLTDACWNTYASTSMSIGPEIFAFISNDGSYTGTDGQPSLPDLQYNQQHGFYVTAADYILRPEVLESNFYAWRATGDEKYLRRAADAIESFKKYLKVPGGTGYAGRMDVNDVNSDWVDDTESFWFAEVLKYLYLTFDDPSHISLDEYVFNTEAHPFQVPAAQNTYGTNHFLAPNPSKQTISGPLPASDSGATPRINSVDARRVIDGKMDRFDLNTYRRLQKRQAQATASNASSNSGSHHALNSASHDKTRSVGQSSANPSLFPSKKQPEAGGSFHKPPSSRGNGTVNAPGSRVPSGEQQTRHIQRGHGPAARTKNPISSSNKKFLNLNKSPVKKVDLLSPVKKQLPSGSSVKPVPVIEQTKELLPHPNDEEIVPSTTHAAVSGSGDAVSHSSLQEAIALLEAQSMNTNVVPQTESLKEDSMDVATSGEAVDIGTASADYAEAVVSSAGVVPQDAVDSTTTKAPVRLDSPMHLHDSDGEHLEMQDRKGKGKMHDSTENAASGPSNIGVVGSAQVNAPSFAFSSSSPSAHSYGDATPSASILSIGQNSNANPNAPISTVVNPPSLIIAANTTVVPPATLSASMPRALPQVRDIGIATQVPERDITTRGVNTDAPPFERQAPPPQAPVLDENAFADRIAERILSLLQPAVADVGQTQQGMKEMMQNLQGRLDAFEKERQAVTEPELQATQSNDMDVDVEEVAGPDANKESSKKVEEEGTGVQVGPEDTIKSILILADRIHAVVEDLGVVKRVLGTDNLRNEHVGTHNGQGNEENILEKYAQRGRKRRKIDALSPDGEPTDQEEELILVDGRWKPLSLGGSSNAEAGSKGQPRSILERLDSMEMDLQECLEKASDPLAAVPSEEENPKERGGAKSGTEPPTEAETCPVVRHEMGTSPIRFPEMTKKPKFQVGNVTRTSVRREATVHGKASTNVVDESPTKNSSLPYPGGLKTVPMTESTLSLLTSSSGTSFLEGGFEENNVPGRHQSLSSKRNVHEGCGEQDAGLQDIDMEEDGDVFGPFNLNPSSIAGSSPRSLSPPEETRLRNFQSQNQRQKVDEDGDANNASSSAPDVVPFRQSQIGNVVHGDLKRPSQDFESEANNDAGMPISGRDSDLNVSGSSQKLVFQLKGRRDNKGSAFSPVDWSKTSESPEISSTTRVVQITPKVKLKLTPPHLKGTETTPTPPASARPFKPATPQDIATMVAPSRSYTLPALPEGSVAALRQQTFGTPYLDFDTGNQNNRTTEMDEDGGGRVQMVIGADAGERMLSPESQLSGEDEEESEMEQEREATANAGQVQESGGNTSSMDVEAAEVSSLLAEHLFAPDMPTGQDGSSIRGGQQEQENEAIPKSQASSPNTPVIMAPSGPSILLPPSQTADEEAVANSLVATLSQSSNAQNDSIPSPLEAPLVDHRDEVIPSSCSPPAVQQNNLSSPKSPIFTSPGAGTYFNTSHMDDHDDFQNTENVIVKAKEELNTPRQMSTVSTEYLHIPSASPSPLKVKAKRKPKPKPKAEIVAKQEIIDIDSLPTPKKMASKGKKKVQASNRESSIISISSDSEIEVIDPIPSIPSSRPSNSAASRKQRPSLKLMNRKLPVKLDIFTQPDLSSSRRSPVSTPSQLQMTSSSSGNKRTEVGESTADVDFETTDHKAEEVEKPALEVPASPSTPGFSPPRNFSQQGSSPSPRTDNIEPHVPSSPLSEPPSDSESKSDAEPTSSFDIAKYTAKLEDDDDADIIRAKPKSVGTDTTKTGLQAMIANKKKAKENNKALTKIKKRKRVSDPTSLGLGSGIDGEGEEDMMDKPPLKRVKARTQAQKENERASARKGKAKEPEKDKSRTPRARQLPDEENLTSISSQSRYPLRSPRKSASTSISATSSSARATKTPIKKSRISDILKSVKWPVIPEPDFSQVGVKGGTISVALASQPTTFACGRQLCSNARCVKLGLTTSPIKNVLENDFKGKNDCARPDCLRQTMRSKSKKLSPSVSTTPRGRGRSRKIEIKEESSASPTDNDEYVVESFVGRSKKYVGGRGLVVDYLVKWLDYDYEDATWQPLDSMGLTNPDILLEAFDQAARAQGYDLQNSTDEVFLLNGAAEAGWTLEKTFIPRKRK</sequence>
<organism evidence="17 18">
    <name type="scientific">Agrocybe pediades</name>
    <dbReference type="NCBI Taxonomy" id="84607"/>
    <lineage>
        <taxon>Eukaryota</taxon>
        <taxon>Fungi</taxon>
        <taxon>Dikarya</taxon>
        <taxon>Basidiomycota</taxon>
        <taxon>Agaricomycotina</taxon>
        <taxon>Agaricomycetes</taxon>
        <taxon>Agaricomycetidae</taxon>
        <taxon>Agaricales</taxon>
        <taxon>Agaricineae</taxon>
        <taxon>Strophariaceae</taxon>
        <taxon>Agrocybe</taxon>
    </lineage>
</organism>
<feature type="compositionally biased region" description="Basic and acidic residues" evidence="15">
    <location>
        <begin position="720"/>
        <end position="747"/>
    </location>
</feature>
<comment type="cofactor">
    <cofactor evidence="1 12">
        <name>Ca(2+)</name>
        <dbReference type="ChEBI" id="CHEBI:29108"/>
    </cofactor>
</comment>
<feature type="active site" evidence="11">
    <location>
        <position position="315"/>
    </location>
</feature>
<feature type="region of interest" description="Disordered" evidence="15">
    <location>
        <begin position="1030"/>
        <end position="1051"/>
    </location>
</feature>
<evidence type="ECO:0000313" key="17">
    <source>
        <dbReference type="EMBL" id="KAF4618571.1"/>
    </source>
</evidence>
<dbReference type="Pfam" id="PF00385">
    <property type="entry name" value="Chromo"/>
    <property type="match status" value="1"/>
</dbReference>
<evidence type="ECO:0000256" key="8">
    <source>
        <dbReference type="ARBA" id="ARBA00023295"/>
    </source>
</evidence>
<dbReference type="Proteomes" id="UP000521872">
    <property type="component" value="Unassembled WGS sequence"/>
</dbReference>
<feature type="region of interest" description="Disordered" evidence="15">
    <location>
        <begin position="952"/>
        <end position="971"/>
    </location>
</feature>
<feature type="compositionally biased region" description="Polar residues" evidence="15">
    <location>
        <begin position="1720"/>
        <end position="1729"/>
    </location>
</feature>
<keyword evidence="4" id="KW-0732">Signal</keyword>
<evidence type="ECO:0000256" key="4">
    <source>
        <dbReference type="ARBA" id="ARBA00022729"/>
    </source>
</evidence>
<comment type="similarity">
    <text evidence="3 14">Belongs to the glycosyl hydrolase 47 family.</text>
</comment>
<feature type="compositionally biased region" description="Polar residues" evidence="15">
    <location>
        <begin position="1905"/>
        <end position="1928"/>
    </location>
</feature>
<feature type="compositionally biased region" description="Polar residues" evidence="15">
    <location>
        <begin position="1391"/>
        <end position="1406"/>
    </location>
</feature>
<dbReference type="GO" id="GO:0005975">
    <property type="term" value="P:carbohydrate metabolic process"/>
    <property type="evidence" value="ECO:0007669"/>
    <property type="project" value="InterPro"/>
</dbReference>
<feature type="active site" evidence="11">
    <location>
        <position position="164"/>
    </location>
</feature>
<feature type="compositionally biased region" description="Basic and acidic residues" evidence="15">
    <location>
        <begin position="1887"/>
        <end position="1899"/>
    </location>
</feature>
<feature type="region of interest" description="Disordered" evidence="15">
    <location>
        <begin position="2215"/>
        <end position="2252"/>
    </location>
</feature>
<dbReference type="EMBL" id="JAACJL010000017">
    <property type="protein sequence ID" value="KAF4618571.1"/>
    <property type="molecule type" value="Genomic_DNA"/>
</dbReference>
<dbReference type="Gene3D" id="1.50.10.10">
    <property type="match status" value="1"/>
</dbReference>
<evidence type="ECO:0000256" key="9">
    <source>
        <dbReference type="ARBA" id="ARBA00047669"/>
    </source>
</evidence>
<accession>A0A8H4QWM9</accession>
<comment type="caution">
    <text evidence="17">The sequence shown here is derived from an EMBL/GenBank/DDBJ whole genome shotgun (WGS) entry which is preliminary data.</text>
</comment>
<feature type="compositionally biased region" description="Polar residues" evidence="15">
    <location>
        <begin position="1538"/>
        <end position="1552"/>
    </location>
</feature>
<feature type="compositionally biased region" description="Basic and acidic residues" evidence="15">
    <location>
        <begin position="955"/>
        <end position="965"/>
    </location>
</feature>
<feature type="compositionally biased region" description="Basic and acidic residues" evidence="15">
    <location>
        <begin position="2054"/>
        <end position="2077"/>
    </location>
</feature>
<feature type="active site" description="Proton donor" evidence="11">
    <location>
        <position position="34"/>
    </location>
</feature>
<dbReference type="PANTHER" id="PTHR11742:SF101">
    <property type="entry name" value="MANNOSYL-OLIGOSACCHARIDE ALPHA-1,2-MANNOSIDASE 1B"/>
    <property type="match status" value="1"/>
</dbReference>
<feature type="region of interest" description="Disordered" evidence="15">
    <location>
        <begin position="718"/>
        <end position="754"/>
    </location>
</feature>
<feature type="region of interest" description="Disordered" evidence="15">
    <location>
        <begin position="1716"/>
        <end position="1987"/>
    </location>
</feature>
<dbReference type="GO" id="GO:0006338">
    <property type="term" value="P:chromatin remodeling"/>
    <property type="evidence" value="ECO:0007669"/>
    <property type="project" value="UniProtKB-ARBA"/>
</dbReference>
<name>A0A8H4QWM9_9AGAR</name>
<comment type="pathway">
    <text evidence="2">Protein modification; protein glycosylation.</text>
</comment>
<evidence type="ECO:0000256" key="15">
    <source>
        <dbReference type="SAM" id="MobiDB-lite"/>
    </source>
</evidence>
<feature type="compositionally biased region" description="Basic residues" evidence="15">
    <location>
        <begin position="1823"/>
        <end position="1837"/>
    </location>
</feature>
<dbReference type="InterPro" id="IPR023780">
    <property type="entry name" value="Chromo_domain"/>
</dbReference>
<evidence type="ECO:0000313" key="18">
    <source>
        <dbReference type="Proteomes" id="UP000521872"/>
    </source>
</evidence>
<evidence type="ECO:0000256" key="11">
    <source>
        <dbReference type="PIRSR" id="PIRSR601382-1"/>
    </source>
</evidence>
<feature type="region of interest" description="Disordered" evidence="15">
    <location>
        <begin position="1102"/>
        <end position="1132"/>
    </location>
</feature>
<feature type="compositionally biased region" description="Basic residues" evidence="15">
    <location>
        <begin position="1744"/>
        <end position="1753"/>
    </location>
</feature>
<dbReference type="GO" id="GO:0005783">
    <property type="term" value="C:endoplasmic reticulum"/>
    <property type="evidence" value="ECO:0007669"/>
    <property type="project" value="TreeGrafter"/>
</dbReference>
<evidence type="ECO:0000256" key="7">
    <source>
        <dbReference type="ARBA" id="ARBA00023180"/>
    </source>
</evidence>
<evidence type="ECO:0000256" key="1">
    <source>
        <dbReference type="ARBA" id="ARBA00001913"/>
    </source>
</evidence>
<protein>
    <recommendedName>
        <fullName evidence="14">alpha-1,2-Mannosidase</fullName>
        <ecNumber evidence="14">3.2.1.-</ecNumber>
    </recommendedName>
</protein>
<feature type="compositionally biased region" description="Low complexity" evidence="15">
    <location>
        <begin position="1790"/>
        <end position="1822"/>
    </location>
</feature>
<dbReference type="GO" id="GO:0005509">
    <property type="term" value="F:calcium ion binding"/>
    <property type="evidence" value="ECO:0007669"/>
    <property type="project" value="InterPro"/>
</dbReference>
<keyword evidence="5 14" id="KW-0378">Hydrolase</keyword>
<evidence type="ECO:0000256" key="10">
    <source>
        <dbReference type="ARBA" id="ARBA00048605"/>
    </source>
</evidence>
<feature type="region of interest" description="Disordered" evidence="15">
    <location>
        <begin position="1214"/>
        <end position="1438"/>
    </location>
</feature>
<comment type="catalytic activity">
    <reaction evidence="10">
        <text>N(4)-(alpha-D-Man-(1-&gt;2)-alpha-D-Man-(1-&gt;2)-alpha-D-Man-(1-&gt;3)-[alpha-D-Man-(1-&gt;2)-alpha-D-Man-(1-&gt;3)-[alpha-D-Man-(1-&gt;2)-alpha-D-Man-(1-&gt;6)]-alpha-D-Man-(1-&gt;6)]-beta-D-Man-(1-&gt;4)-beta-D-GlcNAc-(1-&gt;4)-beta-D-GlcNAc)-L-asparaginyl-[protein] (N-glucan mannose isomer 9A1,2,3B1,2,3) + 4 H2O = N(4)-(alpha-D-Man-(1-&gt;3)-[alpha-D-Man-(1-&gt;3)-[alpha-D-Man-(1-&gt;6)]-alpha-D-Man-(1-&gt;6)]-beta-D-Man-(1-&gt;4)-beta-D-GlcNAc-(1-&gt;4)-beta-D-GlcNAc)-L-asparaginyl-[protein] (N-glucan mannose isomer 5A1,2) + 4 beta-D-mannose</text>
        <dbReference type="Rhea" id="RHEA:56008"/>
        <dbReference type="Rhea" id="RHEA-COMP:14356"/>
        <dbReference type="Rhea" id="RHEA-COMP:14367"/>
        <dbReference type="ChEBI" id="CHEBI:15377"/>
        <dbReference type="ChEBI" id="CHEBI:28563"/>
        <dbReference type="ChEBI" id="CHEBI:59087"/>
        <dbReference type="ChEBI" id="CHEBI:139493"/>
        <dbReference type="EC" id="3.2.1.113"/>
    </reaction>
</comment>
<keyword evidence="12" id="KW-0106">Calcium</keyword>
<feature type="region of interest" description="Disordered" evidence="15">
    <location>
        <begin position="472"/>
        <end position="580"/>
    </location>
</feature>
<dbReference type="SUPFAM" id="SSF48225">
    <property type="entry name" value="Seven-hairpin glycosidases"/>
    <property type="match status" value="1"/>
</dbReference>
<feature type="region of interest" description="Disordered" evidence="15">
    <location>
        <begin position="1999"/>
        <end position="2126"/>
    </location>
</feature>
<feature type="region of interest" description="Disordered" evidence="15">
    <location>
        <begin position="419"/>
        <end position="450"/>
    </location>
</feature>
<proteinExistence type="inferred from homology"/>
<dbReference type="PRINTS" id="PR00747">
    <property type="entry name" value="GLYHDRLASE47"/>
</dbReference>